<evidence type="ECO:0000313" key="4">
    <source>
        <dbReference type="Proteomes" id="UP001501565"/>
    </source>
</evidence>
<evidence type="ECO:0000259" key="2">
    <source>
        <dbReference type="PROSITE" id="PS01124"/>
    </source>
</evidence>
<dbReference type="PANTHER" id="PTHR47894">
    <property type="entry name" value="HTH-TYPE TRANSCRIPTIONAL REGULATOR GADX"/>
    <property type="match status" value="1"/>
</dbReference>
<proteinExistence type="predicted"/>
<evidence type="ECO:0000256" key="1">
    <source>
        <dbReference type="ARBA" id="ARBA00023125"/>
    </source>
</evidence>
<comment type="caution">
    <text evidence="3">The sequence shown here is derived from an EMBL/GenBank/DDBJ whole genome shotgun (WGS) entry which is preliminary data.</text>
</comment>
<dbReference type="SMART" id="SM00342">
    <property type="entry name" value="HTH_ARAC"/>
    <property type="match status" value="1"/>
</dbReference>
<dbReference type="Proteomes" id="UP001501565">
    <property type="component" value="Unassembled WGS sequence"/>
</dbReference>
<keyword evidence="4" id="KW-1185">Reference proteome</keyword>
<keyword evidence="1" id="KW-0238">DNA-binding</keyword>
<accession>A0ABP7MZT9</accession>
<name>A0ABP7MZT9_9GAMM</name>
<evidence type="ECO:0000313" key="3">
    <source>
        <dbReference type="EMBL" id="GAA3933609.1"/>
    </source>
</evidence>
<dbReference type="PANTHER" id="PTHR47894:SF1">
    <property type="entry name" value="HTH-TYPE TRANSCRIPTIONAL REGULATOR VQSM"/>
    <property type="match status" value="1"/>
</dbReference>
<dbReference type="Pfam" id="PF12833">
    <property type="entry name" value="HTH_18"/>
    <property type="match status" value="1"/>
</dbReference>
<dbReference type="Pfam" id="PF12625">
    <property type="entry name" value="Arabinose_bd"/>
    <property type="match status" value="1"/>
</dbReference>
<organism evidence="3 4">
    <name type="scientific">Litoribacillus peritrichatus</name>
    <dbReference type="NCBI Taxonomy" id="718191"/>
    <lineage>
        <taxon>Bacteria</taxon>
        <taxon>Pseudomonadati</taxon>
        <taxon>Pseudomonadota</taxon>
        <taxon>Gammaproteobacteria</taxon>
        <taxon>Oceanospirillales</taxon>
        <taxon>Oceanospirillaceae</taxon>
        <taxon>Litoribacillus</taxon>
    </lineage>
</organism>
<protein>
    <recommendedName>
        <fullName evidence="2">HTH araC/xylS-type domain-containing protein</fullName>
    </recommendedName>
</protein>
<reference evidence="4" key="1">
    <citation type="journal article" date="2019" name="Int. J. Syst. Evol. Microbiol.">
        <title>The Global Catalogue of Microorganisms (GCM) 10K type strain sequencing project: providing services to taxonomists for standard genome sequencing and annotation.</title>
        <authorList>
            <consortium name="The Broad Institute Genomics Platform"/>
            <consortium name="The Broad Institute Genome Sequencing Center for Infectious Disease"/>
            <person name="Wu L."/>
            <person name="Ma J."/>
        </authorList>
    </citation>
    <scope>NUCLEOTIDE SEQUENCE [LARGE SCALE GENOMIC DNA]</scope>
    <source>
        <strain evidence="4">JCM 17551</strain>
    </source>
</reference>
<dbReference type="InterPro" id="IPR032687">
    <property type="entry name" value="AraC-type_N"/>
</dbReference>
<dbReference type="PROSITE" id="PS01124">
    <property type="entry name" value="HTH_ARAC_FAMILY_2"/>
    <property type="match status" value="1"/>
</dbReference>
<feature type="domain" description="HTH araC/xylS-type" evidence="2">
    <location>
        <begin position="282"/>
        <end position="368"/>
    </location>
</feature>
<sequence>MISNEWQFDSLLNDPMTQSFHEQPFHKKTSQNTTSTVSAVALVDLASELLSLNVINLDDISLISPALQKLMEQNRNLTPEDRFDEKALIDLWRSTKQSNDKQIGLKIGQKVNKHAKGVLAHLLSHCNTLNEAFDTFTSLIALLNPSELWVKKEHDQLVTLEFCFQSNHDYPHQAVERSVCALLHWAEFFVDKKITPMAVTFRHDEPQNTQAYLDAFNTKVQFGAQANSLVLSSAVMTLPIKTANAYLKEVLSSRAHHILESLKVPAFTQEAAPLKQAVTITDKVLTLFKEDLSTFHQTEQICSRLHLSRVTLYRKLKAEGTTFRTLLNQVRKELAEHELKKNTPVIELCEQLGFKDPSTFYKAQKHWK</sequence>
<dbReference type="InterPro" id="IPR018060">
    <property type="entry name" value="HTH_AraC"/>
</dbReference>
<dbReference type="Gene3D" id="1.10.10.60">
    <property type="entry name" value="Homeodomain-like"/>
    <property type="match status" value="1"/>
</dbReference>
<gene>
    <name evidence="3" type="ORF">GCM10022277_32760</name>
</gene>
<dbReference type="EMBL" id="BAABBN010000012">
    <property type="protein sequence ID" value="GAA3933609.1"/>
    <property type="molecule type" value="Genomic_DNA"/>
</dbReference>